<gene>
    <name evidence="1" type="ORF">JYB65_07325</name>
</gene>
<sequence>MKKATFKDLIAKKRQKEEELHKFKEIEVKSLGKSLIFKKPSDETILSVLDDIGTDPDTRKITTAYKNLIYKTCEPLQDQELHKELGIVDPYDVVNAIFELSDILAIGEELFEFSGIGSLGEEVKNS</sequence>
<keyword evidence="2" id="KW-1185">Reference proteome</keyword>
<organism evidence="1 2">
    <name type="scientific">Clostridium aminobutyricum</name>
    <dbReference type="NCBI Taxonomy" id="33953"/>
    <lineage>
        <taxon>Bacteria</taxon>
        <taxon>Bacillati</taxon>
        <taxon>Bacillota</taxon>
        <taxon>Clostridia</taxon>
        <taxon>Eubacteriales</taxon>
        <taxon>Clostridiaceae</taxon>
        <taxon>Clostridium</taxon>
    </lineage>
</organism>
<evidence type="ECO:0000313" key="1">
    <source>
        <dbReference type="EMBL" id="MBN7773168.1"/>
    </source>
</evidence>
<proteinExistence type="predicted"/>
<evidence type="ECO:0008006" key="3">
    <source>
        <dbReference type="Google" id="ProtNLM"/>
    </source>
</evidence>
<name>A0A939D9D3_CLOAM</name>
<dbReference type="AlphaFoldDB" id="A0A939D9D3"/>
<dbReference type="EMBL" id="JAFJZZ010000002">
    <property type="protein sequence ID" value="MBN7773168.1"/>
    <property type="molecule type" value="Genomic_DNA"/>
</dbReference>
<reference evidence="1" key="1">
    <citation type="submission" date="2021-02" db="EMBL/GenBank/DDBJ databases">
        <title>Abyssanaerobacter marinus gen.nov., sp., nov, anaerobic bacterium isolated from the Onnuri vent field of Indian Ocean and suggestion of Mogibacteriaceae fam. nov., and proposal of reclassification of ambiguous this family's genus member.</title>
        <authorList>
            <person name="Kim Y.J."/>
            <person name="Yang J.-A."/>
        </authorList>
    </citation>
    <scope>NUCLEOTIDE SEQUENCE</scope>
    <source>
        <strain evidence="1">DSM 2634</strain>
    </source>
</reference>
<dbReference type="RefSeq" id="WP_206582001.1">
    <property type="nucleotide sequence ID" value="NZ_JAFJZZ010000002.1"/>
</dbReference>
<evidence type="ECO:0000313" key="2">
    <source>
        <dbReference type="Proteomes" id="UP000664545"/>
    </source>
</evidence>
<comment type="caution">
    <text evidence="1">The sequence shown here is derived from an EMBL/GenBank/DDBJ whole genome shotgun (WGS) entry which is preliminary data.</text>
</comment>
<accession>A0A939D9D3</accession>
<dbReference type="Proteomes" id="UP000664545">
    <property type="component" value="Unassembled WGS sequence"/>
</dbReference>
<protein>
    <recommendedName>
        <fullName evidence="3">Phage XkdN-like protein</fullName>
    </recommendedName>
</protein>